<gene>
    <name evidence="3" type="ORF">E5J99_18550</name>
</gene>
<dbReference type="OrthoDB" id="884997at2"/>
<protein>
    <submittedName>
        <fullName evidence="3">Uncharacterized protein</fullName>
    </submittedName>
</protein>
<reference evidence="3 4" key="1">
    <citation type="submission" date="2019-04" db="EMBL/GenBank/DDBJ databases">
        <authorList>
            <person name="Feng G."/>
            <person name="Zhang J."/>
            <person name="Zhu H."/>
        </authorList>
    </citation>
    <scope>NUCLEOTIDE SEQUENCE [LARGE SCALE GENOMIC DNA]</scope>
    <source>
        <strain evidence="3 4">JCM 17223</strain>
    </source>
</reference>
<feature type="signal peptide" evidence="2">
    <location>
        <begin position="1"/>
        <end position="20"/>
    </location>
</feature>
<comment type="caution">
    <text evidence="3">The sequence shown here is derived from an EMBL/GenBank/DDBJ whole genome shotgun (WGS) entry which is preliminary data.</text>
</comment>
<accession>A0A4Z0PFG3</accession>
<dbReference type="RefSeq" id="WP_135499316.1">
    <property type="nucleotide sequence ID" value="NZ_SRLD01000048.1"/>
</dbReference>
<dbReference type="Proteomes" id="UP000297739">
    <property type="component" value="Unassembled WGS sequence"/>
</dbReference>
<evidence type="ECO:0000313" key="4">
    <source>
        <dbReference type="Proteomes" id="UP000297739"/>
    </source>
</evidence>
<keyword evidence="1" id="KW-0472">Membrane</keyword>
<evidence type="ECO:0000256" key="1">
    <source>
        <dbReference type="SAM" id="Phobius"/>
    </source>
</evidence>
<sequence length="180" mass="19405">MRTFYILLVMMLCGSFSALAQQTPAVPPPAPAVASDSGAVLLFNGWYLPRYQPRAAASDTTGALLSLFRKRRYAGWLYAVPFMAGAMLALPISSTNSDGQTTVADEAISPPLGVAVLVGTVVGFIMHANKFNKAHLLAVDKAYAAGQPIPAKYRSQLNASHFNEAAYLREALRQQMAREK</sequence>
<proteinExistence type="predicted"/>
<dbReference type="AlphaFoldDB" id="A0A4Z0PFG3"/>
<keyword evidence="1" id="KW-1133">Transmembrane helix</keyword>
<evidence type="ECO:0000256" key="2">
    <source>
        <dbReference type="SAM" id="SignalP"/>
    </source>
</evidence>
<keyword evidence="2" id="KW-0732">Signal</keyword>
<dbReference type="EMBL" id="SRLD01000048">
    <property type="protein sequence ID" value="TGE13857.1"/>
    <property type="molecule type" value="Genomic_DNA"/>
</dbReference>
<feature type="transmembrane region" description="Helical" evidence="1">
    <location>
        <begin position="112"/>
        <end position="128"/>
    </location>
</feature>
<organism evidence="3 4">
    <name type="scientific">Hymenobacter elongatus</name>
    <dbReference type="NCBI Taxonomy" id="877208"/>
    <lineage>
        <taxon>Bacteria</taxon>
        <taxon>Pseudomonadati</taxon>
        <taxon>Bacteroidota</taxon>
        <taxon>Cytophagia</taxon>
        <taxon>Cytophagales</taxon>
        <taxon>Hymenobacteraceae</taxon>
        <taxon>Hymenobacter</taxon>
    </lineage>
</organism>
<evidence type="ECO:0000313" key="3">
    <source>
        <dbReference type="EMBL" id="TGE13857.1"/>
    </source>
</evidence>
<feature type="chain" id="PRO_5021341659" evidence="2">
    <location>
        <begin position="21"/>
        <end position="180"/>
    </location>
</feature>
<keyword evidence="4" id="KW-1185">Reference proteome</keyword>
<keyword evidence="1" id="KW-0812">Transmembrane</keyword>
<feature type="transmembrane region" description="Helical" evidence="1">
    <location>
        <begin position="73"/>
        <end position="92"/>
    </location>
</feature>
<name>A0A4Z0PFG3_9BACT</name>